<protein>
    <submittedName>
        <fullName evidence="1">Uncharacterized protein</fullName>
    </submittedName>
</protein>
<evidence type="ECO:0000313" key="1">
    <source>
        <dbReference type="EMBL" id="MRX46634.1"/>
    </source>
</evidence>
<reference evidence="1 2" key="1">
    <citation type="submission" date="2019-11" db="EMBL/GenBank/DDBJ databases">
        <authorList>
            <person name="Cheng Q."/>
            <person name="Yang Z."/>
        </authorList>
    </citation>
    <scope>NUCLEOTIDE SEQUENCE [LARGE SCALE GENOMIC DNA]</scope>
    <source>
        <strain evidence="1 2">HX-22-1</strain>
    </source>
</reference>
<accession>A0A7K0FKX5</accession>
<evidence type="ECO:0000313" key="2">
    <source>
        <dbReference type="Proteomes" id="UP000462931"/>
    </source>
</evidence>
<comment type="caution">
    <text evidence="1">The sequence shown here is derived from an EMBL/GenBank/DDBJ whole genome shotgun (WGS) entry which is preliminary data.</text>
</comment>
<dbReference type="RefSeq" id="WP_154286705.1">
    <property type="nucleotide sequence ID" value="NZ_WKJI01000001.1"/>
</dbReference>
<organism evidence="1 2">
    <name type="scientific">Pedobacter puniceum</name>
    <dbReference type="NCBI Taxonomy" id="2666136"/>
    <lineage>
        <taxon>Bacteria</taxon>
        <taxon>Pseudomonadati</taxon>
        <taxon>Bacteroidota</taxon>
        <taxon>Sphingobacteriia</taxon>
        <taxon>Sphingobacteriales</taxon>
        <taxon>Sphingobacteriaceae</taxon>
        <taxon>Pedobacter</taxon>
    </lineage>
</organism>
<dbReference type="EMBL" id="WKJI01000001">
    <property type="protein sequence ID" value="MRX46634.1"/>
    <property type="molecule type" value="Genomic_DNA"/>
</dbReference>
<dbReference type="Proteomes" id="UP000462931">
    <property type="component" value="Unassembled WGS sequence"/>
</dbReference>
<gene>
    <name evidence="1" type="ORF">GJJ64_05495</name>
</gene>
<sequence length="610" mass="70888">MKKKTIKIKTDQYLSDIIDFIENKTIYEKPTGAGITRMELKAKRHSLIIEANRPVIQGKCSQFNGRDRRNLLIRGVYEGITVSDIVSYLESDVKYKKIITTPESYPKVITAFSQLGILDELINDYFMLFDECEKTIQDIDYRDDIILPMNDFFKFKNKAFVSATPIIPSDPRFEQQKFKYVLIKPVKIIKQPVNLITTNNVFLSFQKYLQHSNEEQYFIFLNSTKAIVALIEYLSIKDESMIFCSDESKGKLALNKYKNVKTLMDESAFRKFNFFTSRFNSAVDILGITKPNIIVITDCYIAEHTKVDPNSEVIQMIGRFRKPEKGTIERKLTHIANLNPDLGYDTEEVIVKDINEMKVIHSYLVAFHDAVTSHIAKKITRELLEKTLFSKYLNKDGSINHYMIDNALFSNKVNGYYRSEDYLYNAYEESKKYIIKKNNENFVITDEQKRIINSSLDRLKTALELLIPILTNLVERGLEDAEVLLELKMIEKEHPTTYKTIKAVGIERVVELKDVLSIQKEAAEIKSREGVEHFGLMEYLKNNIYVGSGYTMKQITSILKRGINEFKLSRLKPNMELLKQYFDISDRIYLNSKAGKKIYGYKIHKSKFNL</sequence>
<keyword evidence="2" id="KW-1185">Reference proteome</keyword>
<dbReference type="AlphaFoldDB" id="A0A7K0FKX5"/>
<proteinExistence type="predicted"/>
<name>A0A7K0FKX5_9SPHI</name>